<dbReference type="RefSeq" id="WP_378322239.1">
    <property type="nucleotide sequence ID" value="NZ_JBHTGP010000003.1"/>
</dbReference>
<evidence type="ECO:0000259" key="4">
    <source>
        <dbReference type="PROSITE" id="PS51755"/>
    </source>
</evidence>
<evidence type="ECO:0000256" key="2">
    <source>
        <dbReference type="ARBA" id="ARBA00023125"/>
    </source>
</evidence>
<sequence>MRFGVLGPLAVWTDGGEVRVPETKIRTLLAVLLADAGRPVSVDRLLDALWGDRPPGNPTGTLQARVSQLRGVLDRAESGARALIAARPSGYVLDVAPEAVDAGRFGALLVRAREAADPLARARLLGDALALWRGPAFDGFADAGFAAPVVTDLEERRLAALEERAEARLDLGEHAALAAELAAPVALHPLRERLRAAHLRALHRAGRRAEALAGYHDLRERLADELGTDPGPDLAALYQSLLEQDPAEESRPRTQPPLPAALDELIGRDQAVEQARALLATERLVTMTGPGGVGKTRLALEAAARSSGDHPDGVWLIELAPGNPTTASEIAEHVARVLGLHDERSRNGNAHDPEARDRGVRGTAWGVGDDPLGRLVGVLRARRALLVLDNCEHVVEAAAELAAALVRGAPGLRILATSREPLGVPGERVQSVPPLDLPEPGTAPDALAEYGAVRLFAARARAADPGFALDAASAPSVVAICRRLDGIPLALELAATRVRGLGVKELAARLDDRFAILAGGRRGVPDRQRTLRAVVDWSWGLLTGPERVALRRLAVHAGGCTVEAAEEVGGSGAGVLARLVDRSLVVRGGDGRYRLLESVAAYGLERLREAGEEDELRRRHVLYYTGLAERAARGLRGPAQREWLDRLDGESANLRAALDGASGDLAIRLVNAQSWFWYLRGRFAEARRALTTALARPGASAPARLEAEIWLAGMVMASGEGVDTDELRRTALEPYERQAGEPRGELARARAEWFLSQVHWAYGDLAANEARVDRALAAFRAHGDEWGRAAALALRAKLAVRRGNLEVMERDGAESLALFTSLGDAWGRLEASDVLARRAEITGDYAEAARLRRAELRLAEELRMWPEVAFRLAELGRVALLTGDLAEARALHERALRVASRRAARSAEEFAEIGLGLVARRLGDLDAAEAHLRARLGWLRGIGGTAGIAFLHAQLGYVAEQRGDAAAALALHTEGLAAARAIGDPRAEALALEGLAGARSLAGGRAEQVAAARLLGAAAALRAASGAPLPAGERADVDRATGRIKDALGVAMFTAEHERGRIERTP</sequence>
<proteinExistence type="inferred from homology"/>
<dbReference type="SMART" id="SM01043">
    <property type="entry name" value="BTAD"/>
    <property type="match status" value="1"/>
</dbReference>
<keyword evidence="6" id="KW-1185">Reference proteome</keyword>
<evidence type="ECO:0000313" key="6">
    <source>
        <dbReference type="Proteomes" id="UP001597063"/>
    </source>
</evidence>
<dbReference type="InterPro" id="IPR016032">
    <property type="entry name" value="Sig_transdc_resp-reg_C-effctor"/>
</dbReference>
<dbReference type="Proteomes" id="UP001597063">
    <property type="component" value="Unassembled WGS sequence"/>
</dbReference>
<evidence type="ECO:0000313" key="5">
    <source>
        <dbReference type="EMBL" id="MFD0683515.1"/>
    </source>
</evidence>
<keyword evidence="2 3" id="KW-0238">DNA-binding</keyword>
<dbReference type="EMBL" id="JBHTGP010000003">
    <property type="protein sequence ID" value="MFD0683515.1"/>
    <property type="molecule type" value="Genomic_DNA"/>
</dbReference>
<comment type="similarity">
    <text evidence="1">Belongs to the AfsR/DnrI/RedD regulatory family.</text>
</comment>
<comment type="caution">
    <text evidence="5">The sequence shown here is derived from an EMBL/GenBank/DDBJ whole genome shotgun (WGS) entry which is preliminary data.</text>
</comment>
<evidence type="ECO:0000256" key="1">
    <source>
        <dbReference type="ARBA" id="ARBA00005820"/>
    </source>
</evidence>
<dbReference type="Gene3D" id="3.40.50.300">
    <property type="entry name" value="P-loop containing nucleotide triphosphate hydrolases"/>
    <property type="match status" value="1"/>
</dbReference>
<name>A0ABW2XBQ3_9ACTN</name>
<dbReference type="InterPro" id="IPR036388">
    <property type="entry name" value="WH-like_DNA-bd_sf"/>
</dbReference>
<dbReference type="SUPFAM" id="SSF48452">
    <property type="entry name" value="TPR-like"/>
    <property type="match status" value="2"/>
</dbReference>
<accession>A0ABW2XBQ3</accession>
<dbReference type="CDD" id="cd15831">
    <property type="entry name" value="BTAD"/>
    <property type="match status" value="1"/>
</dbReference>
<protein>
    <submittedName>
        <fullName evidence="5">BTAD domain-containing putative transcriptional regulator</fullName>
    </submittedName>
</protein>
<dbReference type="Pfam" id="PF03704">
    <property type="entry name" value="BTAD"/>
    <property type="match status" value="1"/>
</dbReference>
<dbReference type="SMART" id="SM00862">
    <property type="entry name" value="Trans_reg_C"/>
    <property type="match status" value="1"/>
</dbReference>
<dbReference type="PANTHER" id="PTHR47691">
    <property type="entry name" value="REGULATOR-RELATED"/>
    <property type="match status" value="1"/>
</dbReference>
<dbReference type="InterPro" id="IPR005158">
    <property type="entry name" value="BTAD"/>
</dbReference>
<dbReference type="Gene3D" id="1.25.40.10">
    <property type="entry name" value="Tetratricopeptide repeat domain"/>
    <property type="match status" value="3"/>
</dbReference>
<feature type="domain" description="OmpR/PhoB-type" evidence="4">
    <location>
        <begin position="1"/>
        <end position="95"/>
    </location>
</feature>
<organism evidence="5 6">
    <name type="scientific">Actinomadura fibrosa</name>
    <dbReference type="NCBI Taxonomy" id="111802"/>
    <lineage>
        <taxon>Bacteria</taxon>
        <taxon>Bacillati</taxon>
        <taxon>Actinomycetota</taxon>
        <taxon>Actinomycetes</taxon>
        <taxon>Streptosporangiales</taxon>
        <taxon>Thermomonosporaceae</taxon>
        <taxon>Actinomadura</taxon>
    </lineage>
</organism>
<dbReference type="Gene3D" id="1.10.10.10">
    <property type="entry name" value="Winged helix-like DNA-binding domain superfamily/Winged helix DNA-binding domain"/>
    <property type="match status" value="1"/>
</dbReference>
<dbReference type="PROSITE" id="PS51755">
    <property type="entry name" value="OMPR_PHOB"/>
    <property type="match status" value="1"/>
</dbReference>
<dbReference type="PANTHER" id="PTHR47691:SF3">
    <property type="entry name" value="HTH-TYPE TRANSCRIPTIONAL REGULATOR RV0890C-RELATED"/>
    <property type="match status" value="1"/>
</dbReference>
<dbReference type="InterPro" id="IPR001867">
    <property type="entry name" value="OmpR/PhoB-type_DNA-bd"/>
</dbReference>
<dbReference type="InterPro" id="IPR027417">
    <property type="entry name" value="P-loop_NTPase"/>
</dbReference>
<dbReference type="SUPFAM" id="SSF52540">
    <property type="entry name" value="P-loop containing nucleoside triphosphate hydrolases"/>
    <property type="match status" value="1"/>
</dbReference>
<reference evidence="6" key="1">
    <citation type="journal article" date="2019" name="Int. J. Syst. Evol. Microbiol.">
        <title>The Global Catalogue of Microorganisms (GCM) 10K type strain sequencing project: providing services to taxonomists for standard genome sequencing and annotation.</title>
        <authorList>
            <consortium name="The Broad Institute Genomics Platform"/>
            <consortium name="The Broad Institute Genome Sequencing Center for Infectious Disease"/>
            <person name="Wu L."/>
            <person name="Ma J."/>
        </authorList>
    </citation>
    <scope>NUCLEOTIDE SEQUENCE [LARGE SCALE GENOMIC DNA]</scope>
    <source>
        <strain evidence="6">JCM 9371</strain>
    </source>
</reference>
<dbReference type="InterPro" id="IPR011990">
    <property type="entry name" value="TPR-like_helical_dom_sf"/>
</dbReference>
<dbReference type="SUPFAM" id="SSF46894">
    <property type="entry name" value="C-terminal effector domain of the bipartite response regulators"/>
    <property type="match status" value="1"/>
</dbReference>
<gene>
    <name evidence="5" type="ORF">ACFQZM_03305</name>
</gene>
<feature type="DNA-binding region" description="OmpR/PhoB-type" evidence="3">
    <location>
        <begin position="1"/>
        <end position="95"/>
    </location>
</feature>
<evidence type="ECO:0000256" key="3">
    <source>
        <dbReference type="PROSITE-ProRule" id="PRU01091"/>
    </source>
</evidence>
<dbReference type="Pfam" id="PF00486">
    <property type="entry name" value="Trans_reg_C"/>
    <property type="match status" value="1"/>
</dbReference>